<dbReference type="EMBL" id="JAYFUM010000006">
    <property type="protein sequence ID" value="MEA5138654.1"/>
    <property type="molecule type" value="Genomic_DNA"/>
</dbReference>
<comment type="caution">
    <text evidence="5">The sequence shown here is derived from an EMBL/GenBank/DDBJ whole genome shotgun (WGS) entry which is preliminary data.</text>
</comment>
<keyword evidence="2 5" id="KW-0645">Protease</keyword>
<evidence type="ECO:0000256" key="3">
    <source>
        <dbReference type="ARBA" id="ARBA00022750"/>
    </source>
</evidence>
<accession>A0ABU5Q8D8</accession>
<dbReference type="NCBIfam" id="TIGR00072">
    <property type="entry name" value="hydrog_prot"/>
    <property type="match status" value="1"/>
</dbReference>
<name>A0ABU5Q8D8_9BACT</name>
<sequence length="168" mass="18942">MISSNKENTRIAIMGFGNPCRSDDAIGCYVIEQLRKEFKDSENISLFDMGTSAFEVLFQLEGHQVIRIVDAVINTNEAPGTLYKVPANEIHGAIQDDPMVFLHSMKWDQALSYAKKILRENFPDDIQVYLIAVDNLQFEVELSEAVQAAGDKVVELIKEELNVFEKSI</sequence>
<gene>
    <name evidence="5" type="ORF">VB248_05910</name>
</gene>
<dbReference type="Gene3D" id="3.40.50.1450">
    <property type="entry name" value="HybD-like"/>
    <property type="match status" value="1"/>
</dbReference>
<keyword evidence="3" id="KW-0064">Aspartyl protease</keyword>
<keyword evidence="4" id="KW-0378">Hydrolase</keyword>
<dbReference type="SUPFAM" id="SSF53163">
    <property type="entry name" value="HybD-like"/>
    <property type="match status" value="1"/>
</dbReference>
<reference evidence="5 6" key="1">
    <citation type="submission" date="2023-12" db="EMBL/GenBank/DDBJ databases">
        <title>Novel species of the genus Arcicella isolated from rivers.</title>
        <authorList>
            <person name="Lu H."/>
        </authorList>
    </citation>
    <scope>NUCLEOTIDE SEQUENCE [LARGE SCALE GENOMIC DNA]</scope>
    <source>
        <strain evidence="5 6">KCTC 23307</strain>
    </source>
</reference>
<dbReference type="InterPro" id="IPR000671">
    <property type="entry name" value="Peptidase_A31"/>
</dbReference>
<proteinExistence type="inferred from homology"/>
<evidence type="ECO:0000313" key="6">
    <source>
        <dbReference type="Proteomes" id="UP001302949"/>
    </source>
</evidence>
<dbReference type="GO" id="GO:0006508">
    <property type="term" value="P:proteolysis"/>
    <property type="evidence" value="ECO:0007669"/>
    <property type="project" value="UniProtKB-KW"/>
</dbReference>
<dbReference type="Pfam" id="PF01750">
    <property type="entry name" value="HycI"/>
    <property type="match status" value="1"/>
</dbReference>
<dbReference type="PANTHER" id="PTHR30302:SF1">
    <property type="entry name" value="HYDROGENASE 2 MATURATION PROTEASE"/>
    <property type="match status" value="1"/>
</dbReference>
<comment type="similarity">
    <text evidence="1">Belongs to the peptidase A31 family.</text>
</comment>
<dbReference type="InterPro" id="IPR023430">
    <property type="entry name" value="Pept_HybD-like_dom_sf"/>
</dbReference>
<keyword evidence="6" id="KW-1185">Reference proteome</keyword>
<dbReference type="Proteomes" id="UP001302949">
    <property type="component" value="Unassembled WGS sequence"/>
</dbReference>
<dbReference type="RefSeq" id="WP_323295821.1">
    <property type="nucleotide sequence ID" value="NZ_JAYFUM010000006.1"/>
</dbReference>
<evidence type="ECO:0000313" key="5">
    <source>
        <dbReference type="EMBL" id="MEA5138654.1"/>
    </source>
</evidence>
<evidence type="ECO:0000256" key="4">
    <source>
        <dbReference type="ARBA" id="ARBA00022801"/>
    </source>
</evidence>
<protein>
    <submittedName>
        <fullName evidence="5">Hydrogenase maturation protease</fullName>
    </submittedName>
</protein>
<evidence type="ECO:0000256" key="2">
    <source>
        <dbReference type="ARBA" id="ARBA00022670"/>
    </source>
</evidence>
<dbReference type="PRINTS" id="PR00446">
    <property type="entry name" value="HYDRGNUPTAKE"/>
</dbReference>
<organism evidence="5 6">
    <name type="scientific">Arcicella rigui</name>
    <dbReference type="NCBI Taxonomy" id="797020"/>
    <lineage>
        <taxon>Bacteria</taxon>
        <taxon>Pseudomonadati</taxon>
        <taxon>Bacteroidota</taxon>
        <taxon>Cytophagia</taxon>
        <taxon>Cytophagales</taxon>
        <taxon>Flectobacillaceae</taxon>
        <taxon>Arcicella</taxon>
    </lineage>
</organism>
<dbReference type="GO" id="GO:0008233">
    <property type="term" value="F:peptidase activity"/>
    <property type="evidence" value="ECO:0007669"/>
    <property type="project" value="UniProtKB-KW"/>
</dbReference>
<evidence type="ECO:0000256" key="1">
    <source>
        <dbReference type="ARBA" id="ARBA00006814"/>
    </source>
</evidence>
<dbReference type="PANTHER" id="PTHR30302">
    <property type="entry name" value="HYDROGENASE 1 MATURATION PROTEASE"/>
    <property type="match status" value="1"/>
</dbReference>